<protein>
    <submittedName>
        <fullName evidence="1">Motility protein A</fullName>
    </submittedName>
</protein>
<dbReference type="Proteomes" id="UP000682204">
    <property type="component" value="Chromosome"/>
</dbReference>
<gene>
    <name evidence="1" type="ORF">KIH16_09715</name>
</gene>
<sequence length="265" mass="28553">MDLATLIGLLLAVILVIGGIVVGGEPGAFVNFPSLLVTVGGTFGATIMANPMERIRGVGKVLRRAFFAESPDLIGLVQTLVSFAEKARREGLLALEDDTSELDDQFLRKSIQLVVDGTDPELVKGILDTEIGLLEDRHAAGKQMFDTMAELAPAFGMLGTLIGLIQMLRNLSDPDALGPGMAVALITTFYGSFLANVICIPVSRKLAVRSAEEVLSRELMVEGVLAIQAGENPRIVEEKLKVFLPPQLRDVLDEEKNRDGKGEER</sequence>
<accession>A0ACD1DTK7</accession>
<evidence type="ECO:0000313" key="1">
    <source>
        <dbReference type="EMBL" id="QVL35466.1"/>
    </source>
</evidence>
<proteinExistence type="predicted"/>
<keyword evidence="2" id="KW-1185">Reference proteome</keyword>
<name>A0ACD1DTK7_9BACT</name>
<dbReference type="EMBL" id="CP074691">
    <property type="protein sequence ID" value="QVL35466.1"/>
    <property type="molecule type" value="Genomic_DNA"/>
</dbReference>
<evidence type="ECO:0000313" key="2">
    <source>
        <dbReference type="Proteomes" id="UP000682204"/>
    </source>
</evidence>
<organism evidence="1 2">
    <name type="scientific">Aminirod propionatiphilus</name>
    <dbReference type="NCBI Taxonomy" id="3415223"/>
    <lineage>
        <taxon>Bacteria</taxon>
        <taxon>Thermotogati</taxon>
        <taxon>Synergistota</taxon>
        <taxon>Synergistia</taxon>
        <taxon>Synergistales</taxon>
        <taxon>Aminiphilaceae</taxon>
        <taxon>Aminirod</taxon>
    </lineage>
</organism>
<reference evidence="1" key="1">
    <citation type="submission" date="2021-05" db="EMBL/GenBank/DDBJ databases">
        <title>An isolated secondary fermenter in methanogenic hydrocarbon-degrading communities.</title>
        <authorList>
            <person name="Liu Y.-F."/>
            <person name="Liu Z.-l."/>
        </authorList>
    </citation>
    <scope>NUCLEOTIDE SEQUENCE</scope>
    <source>
        <strain evidence="1">L-13</strain>
    </source>
</reference>